<proteinExistence type="predicted"/>
<evidence type="ECO:0000256" key="1">
    <source>
        <dbReference type="SAM" id="MobiDB-lite"/>
    </source>
</evidence>
<organism evidence="2">
    <name type="scientific">marine metagenome</name>
    <dbReference type="NCBI Taxonomy" id="408172"/>
    <lineage>
        <taxon>unclassified sequences</taxon>
        <taxon>metagenomes</taxon>
        <taxon>ecological metagenomes</taxon>
    </lineage>
</organism>
<dbReference type="AlphaFoldDB" id="A0A382TDI6"/>
<dbReference type="EMBL" id="UINC01135812">
    <property type="protein sequence ID" value="SVD20194.1"/>
    <property type="molecule type" value="Genomic_DNA"/>
</dbReference>
<reference evidence="2" key="1">
    <citation type="submission" date="2018-05" db="EMBL/GenBank/DDBJ databases">
        <authorList>
            <person name="Lanie J.A."/>
            <person name="Ng W.-L."/>
            <person name="Kazmierczak K.M."/>
            <person name="Andrzejewski T.M."/>
            <person name="Davidsen T.M."/>
            <person name="Wayne K.J."/>
            <person name="Tettelin H."/>
            <person name="Glass J.I."/>
            <person name="Rusch D."/>
            <person name="Podicherti R."/>
            <person name="Tsui H.-C.T."/>
            <person name="Winkler M.E."/>
        </authorList>
    </citation>
    <scope>NUCLEOTIDE SEQUENCE</scope>
</reference>
<feature type="non-terminal residue" evidence="2">
    <location>
        <position position="91"/>
    </location>
</feature>
<name>A0A382TDI6_9ZZZZ</name>
<protein>
    <submittedName>
        <fullName evidence="2">Uncharacterized protein</fullName>
    </submittedName>
</protein>
<accession>A0A382TDI6</accession>
<feature type="region of interest" description="Disordered" evidence="1">
    <location>
        <begin position="1"/>
        <end position="22"/>
    </location>
</feature>
<evidence type="ECO:0000313" key="2">
    <source>
        <dbReference type="EMBL" id="SVD20194.1"/>
    </source>
</evidence>
<gene>
    <name evidence="2" type="ORF">METZ01_LOCUS373048</name>
</gene>
<sequence length="91" mass="10230">MKTVGKNIGRPSGRNPTGTSFWEFPKGSGVRISETINRSRGQDYGVSYKVVIPRRLTGNGRVRKQFPLLETAMEFASDEVAGKEQFGQRYF</sequence>